<protein>
    <submittedName>
        <fullName evidence="1">Uncharacterized protein</fullName>
    </submittedName>
</protein>
<reference evidence="1" key="3">
    <citation type="submission" date="2022-01" db="UniProtKB">
        <authorList>
            <consortium name="EnsemblPlants"/>
        </authorList>
    </citation>
    <scope>IDENTIFICATION</scope>
    <source>
        <strain evidence="1">subsp. vulgare</strain>
    </source>
</reference>
<evidence type="ECO:0000313" key="2">
    <source>
        <dbReference type="Proteomes" id="UP000011116"/>
    </source>
</evidence>
<organism evidence="1 2">
    <name type="scientific">Hordeum vulgare subsp. vulgare</name>
    <name type="common">Domesticated barley</name>
    <dbReference type="NCBI Taxonomy" id="112509"/>
    <lineage>
        <taxon>Eukaryota</taxon>
        <taxon>Viridiplantae</taxon>
        <taxon>Streptophyta</taxon>
        <taxon>Embryophyta</taxon>
        <taxon>Tracheophyta</taxon>
        <taxon>Spermatophyta</taxon>
        <taxon>Magnoliopsida</taxon>
        <taxon>Liliopsida</taxon>
        <taxon>Poales</taxon>
        <taxon>Poaceae</taxon>
        <taxon>BOP clade</taxon>
        <taxon>Pooideae</taxon>
        <taxon>Triticodae</taxon>
        <taxon>Triticeae</taxon>
        <taxon>Hordeinae</taxon>
        <taxon>Hordeum</taxon>
    </lineage>
</organism>
<dbReference type="Gramene" id="HORVU.MOREX.r2.5HG0416850.1">
    <property type="protein sequence ID" value="HORVU.MOREX.r2.5HG0416850.1.CDS.1"/>
    <property type="gene ID" value="HORVU.MOREX.r2.5HG0416850"/>
</dbReference>
<keyword evidence="2" id="KW-1185">Reference proteome</keyword>
<reference evidence="2" key="1">
    <citation type="journal article" date="2012" name="Nature">
        <title>A physical, genetic and functional sequence assembly of the barley genome.</title>
        <authorList>
            <consortium name="The International Barley Genome Sequencing Consortium"/>
            <person name="Mayer K.F."/>
            <person name="Waugh R."/>
            <person name="Brown J.W."/>
            <person name="Schulman A."/>
            <person name="Langridge P."/>
            <person name="Platzer M."/>
            <person name="Fincher G.B."/>
            <person name="Muehlbauer G.J."/>
            <person name="Sato K."/>
            <person name="Close T.J."/>
            <person name="Wise R.P."/>
            <person name="Stein N."/>
        </authorList>
    </citation>
    <scope>NUCLEOTIDE SEQUENCE [LARGE SCALE GENOMIC DNA]</scope>
    <source>
        <strain evidence="2">cv. Morex</strain>
    </source>
</reference>
<dbReference type="EnsemblPlants" id="HORVU.MOREX.r3.5HG0502060.1">
    <property type="protein sequence ID" value="HORVU.MOREX.r3.5HG0502060.1.CDS1"/>
    <property type="gene ID" value="HORVU.MOREX.r3.5HG0502060"/>
</dbReference>
<sequence>MLVIIQLAWCCNGNLPPCLSLKIISRLSAYEEYMCQFLPGPITSHDNFSQEKKKITKLNSLFHYH</sequence>
<dbReference type="AlphaFoldDB" id="A0A8I6YKJ1"/>
<reference evidence="1" key="2">
    <citation type="submission" date="2020-10" db="EMBL/GenBank/DDBJ databases">
        <authorList>
            <person name="Scholz U."/>
            <person name="Mascher M."/>
            <person name="Fiebig A."/>
        </authorList>
    </citation>
    <scope>NUCLEOTIDE SEQUENCE [LARGE SCALE GENOMIC DNA]</scope>
    <source>
        <strain evidence="1">cv. Morex</strain>
    </source>
</reference>
<name>A0A8I6YKJ1_HORVV</name>
<proteinExistence type="predicted"/>
<evidence type="ECO:0000313" key="1">
    <source>
        <dbReference type="EnsemblPlants" id="HORVU.MOREX.r3.5HG0502060.1.CDS1"/>
    </source>
</evidence>
<accession>A0A8I6YKJ1</accession>
<dbReference type="Gramene" id="HORVU.MOREX.r3.5HG0502060.1">
    <property type="protein sequence ID" value="HORVU.MOREX.r3.5HG0502060.1.CDS1"/>
    <property type="gene ID" value="HORVU.MOREX.r3.5HG0502060"/>
</dbReference>
<dbReference type="Proteomes" id="UP000011116">
    <property type="component" value="Chromosome 5H"/>
</dbReference>